<dbReference type="CDD" id="cd11474">
    <property type="entry name" value="SLC5sbd_CHT"/>
    <property type="match status" value="1"/>
</dbReference>
<dbReference type="PANTHER" id="PTHR47969:SF15">
    <property type="entry name" value="CHROMOSOME-ASSOCIATED KINESIN KIF4A-RELATED"/>
    <property type="match status" value="1"/>
</dbReference>
<feature type="transmembrane region" description="Helical" evidence="14">
    <location>
        <begin position="318"/>
        <end position="338"/>
    </location>
</feature>
<keyword evidence="4" id="KW-0963">Cytoplasm</keyword>
<dbReference type="InterPro" id="IPR038377">
    <property type="entry name" value="Na/Glc_symporter_sf"/>
</dbReference>
<comment type="caution">
    <text evidence="16">The sequence shown here is derived from an EMBL/GenBank/DDBJ whole genome shotgun (WGS) entry which is preliminary data.</text>
</comment>
<dbReference type="GO" id="GO:0008017">
    <property type="term" value="F:microtubule binding"/>
    <property type="evidence" value="ECO:0007669"/>
    <property type="project" value="InterPro"/>
</dbReference>
<feature type="transmembrane region" description="Helical" evidence="14">
    <location>
        <begin position="137"/>
        <end position="155"/>
    </location>
</feature>
<keyword evidence="9 12" id="KW-0175">Coiled coil</keyword>
<dbReference type="Pfam" id="PF25764">
    <property type="entry name" value="KIF21A_4th"/>
    <property type="match status" value="1"/>
</dbReference>
<dbReference type="InterPro" id="IPR036961">
    <property type="entry name" value="Kinesin_motor_dom_sf"/>
</dbReference>
<gene>
    <name evidence="16" type="ORF">AV274_6309</name>
</gene>
<dbReference type="PROSITE" id="PS50067">
    <property type="entry name" value="KINESIN_MOTOR_2"/>
    <property type="match status" value="1"/>
</dbReference>
<feature type="region of interest" description="Disordered" evidence="13">
    <location>
        <begin position="1128"/>
        <end position="1149"/>
    </location>
</feature>
<dbReference type="PROSITE" id="PS50283">
    <property type="entry name" value="NA_SOLUT_SYMP_3"/>
    <property type="match status" value="1"/>
</dbReference>
<evidence type="ECO:0000256" key="12">
    <source>
        <dbReference type="SAM" id="Coils"/>
    </source>
</evidence>
<dbReference type="GO" id="GO:0007052">
    <property type="term" value="P:mitotic spindle organization"/>
    <property type="evidence" value="ECO:0007669"/>
    <property type="project" value="TreeGrafter"/>
</dbReference>
<comment type="similarity">
    <text evidence="11">Belongs to the TRAFAC class myosin-kinesin ATPase superfamily. Kinesin family.</text>
</comment>
<dbReference type="GO" id="GO:0016020">
    <property type="term" value="C:membrane"/>
    <property type="evidence" value="ECO:0007669"/>
    <property type="project" value="UniProtKB-SubCell"/>
</dbReference>
<reference evidence="16 17" key="1">
    <citation type="submission" date="2016-05" db="EMBL/GenBank/DDBJ databases">
        <title>Nuclear genome of Blastocystis sp. subtype 1 NandII.</title>
        <authorList>
            <person name="Gentekaki E."/>
            <person name="Curtis B."/>
            <person name="Stairs C."/>
            <person name="Eme L."/>
            <person name="Herman E."/>
            <person name="Klimes V."/>
            <person name="Arias M.C."/>
            <person name="Elias M."/>
            <person name="Hilliou F."/>
            <person name="Klute M."/>
            <person name="Malik S.-B."/>
            <person name="Pightling A."/>
            <person name="Rachubinski R."/>
            <person name="Salas D."/>
            <person name="Schlacht A."/>
            <person name="Suga H."/>
            <person name="Archibald J."/>
            <person name="Ball S.G."/>
            <person name="Clark G."/>
            <person name="Dacks J."/>
            <person name="Van Der Giezen M."/>
            <person name="Tsaousis A."/>
            <person name="Roger A."/>
        </authorList>
    </citation>
    <scope>NUCLEOTIDE SEQUENCE [LARGE SCALE GENOMIC DNA]</scope>
    <source>
        <strain evidence="17">ATCC 50177 / NandII</strain>
    </source>
</reference>
<evidence type="ECO:0000256" key="4">
    <source>
        <dbReference type="ARBA" id="ARBA00022490"/>
    </source>
</evidence>
<evidence type="ECO:0000256" key="10">
    <source>
        <dbReference type="ARBA" id="ARBA00023136"/>
    </source>
</evidence>
<evidence type="ECO:0000256" key="8">
    <source>
        <dbReference type="ARBA" id="ARBA00022989"/>
    </source>
</evidence>
<feature type="domain" description="Kinesin motor" evidence="15">
    <location>
        <begin position="465"/>
        <end position="804"/>
    </location>
</feature>
<protein>
    <submittedName>
        <fullName evidence="16">High affinity choline transporter 1</fullName>
    </submittedName>
</protein>
<proteinExistence type="inferred from homology"/>
<keyword evidence="11" id="KW-0505">Motor protein</keyword>
<feature type="transmembrane region" description="Helical" evidence="14">
    <location>
        <begin position="73"/>
        <end position="104"/>
    </location>
</feature>
<dbReference type="GO" id="GO:0003777">
    <property type="term" value="F:microtubule motor activity"/>
    <property type="evidence" value="ECO:0007669"/>
    <property type="project" value="InterPro"/>
</dbReference>
<comment type="similarity">
    <text evidence="3">Belongs to the sodium:solute symporter (SSF) (TC 2.A.21) family.</text>
</comment>
<feature type="transmembrane region" description="Helical" evidence="14">
    <location>
        <begin position="34"/>
        <end position="52"/>
    </location>
</feature>
<dbReference type="Pfam" id="PF00474">
    <property type="entry name" value="SSF"/>
    <property type="match status" value="1"/>
</dbReference>
<feature type="transmembrane region" description="Helical" evidence="14">
    <location>
        <begin position="404"/>
        <end position="426"/>
    </location>
</feature>
<dbReference type="PRINTS" id="PR00380">
    <property type="entry name" value="KINESINHEAVY"/>
</dbReference>
<dbReference type="InterPro" id="IPR001734">
    <property type="entry name" value="Na/solute_symporter"/>
</dbReference>
<feature type="region of interest" description="Disordered" evidence="13">
    <location>
        <begin position="1197"/>
        <end position="1245"/>
    </location>
</feature>
<dbReference type="PANTHER" id="PTHR47969">
    <property type="entry name" value="CHROMOSOME-ASSOCIATED KINESIN KIF4A-RELATED"/>
    <property type="match status" value="1"/>
</dbReference>
<dbReference type="PROSITE" id="PS00411">
    <property type="entry name" value="KINESIN_MOTOR_1"/>
    <property type="match status" value="1"/>
</dbReference>
<evidence type="ECO:0000256" key="5">
    <source>
        <dbReference type="ARBA" id="ARBA00022692"/>
    </source>
</evidence>
<evidence type="ECO:0000259" key="15">
    <source>
        <dbReference type="PROSITE" id="PS50067"/>
    </source>
</evidence>
<feature type="coiled-coil region" evidence="12">
    <location>
        <begin position="964"/>
        <end position="998"/>
    </location>
</feature>
<evidence type="ECO:0000256" key="2">
    <source>
        <dbReference type="ARBA" id="ARBA00004496"/>
    </source>
</evidence>
<evidence type="ECO:0000256" key="3">
    <source>
        <dbReference type="ARBA" id="ARBA00006434"/>
    </source>
</evidence>
<keyword evidence="6 11" id="KW-0547">Nucleotide-binding</keyword>
<dbReference type="InterPro" id="IPR019821">
    <property type="entry name" value="Kinesin_motor_CS"/>
</dbReference>
<dbReference type="OrthoDB" id="546820at2759"/>
<keyword evidence="7 11" id="KW-0067">ATP-binding</keyword>
<keyword evidence="5 14" id="KW-0812">Transmembrane</keyword>
<dbReference type="GO" id="GO:0051231">
    <property type="term" value="P:spindle elongation"/>
    <property type="evidence" value="ECO:0007669"/>
    <property type="project" value="TreeGrafter"/>
</dbReference>
<keyword evidence="10 14" id="KW-0472">Membrane</keyword>
<feature type="transmembrane region" description="Helical" evidence="14">
    <location>
        <begin position="217"/>
        <end position="236"/>
    </location>
</feature>
<dbReference type="GO" id="GO:0005524">
    <property type="term" value="F:ATP binding"/>
    <property type="evidence" value="ECO:0007669"/>
    <property type="project" value="UniProtKB-UniRule"/>
</dbReference>
<dbReference type="InterPro" id="IPR027640">
    <property type="entry name" value="Kinesin-like_fam"/>
</dbReference>
<dbReference type="SMART" id="SM00129">
    <property type="entry name" value="KISc"/>
    <property type="match status" value="1"/>
</dbReference>
<dbReference type="EMBL" id="LXWW01000567">
    <property type="protein sequence ID" value="OAO12034.1"/>
    <property type="molecule type" value="Genomic_DNA"/>
</dbReference>
<evidence type="ECO:0000256" key="13">
    <source>
        <dbReference type="SAM" id="MobiDB-lite"/>
    </source>
</evidence>
<dbReference type="Gene3D" id="1.20.1730.10">
    <property type="entry name" value="Sodium/glucose cotransporter"/>
    <property type="match status" value="1"/>
</dbReference>
<dbReference type="Proteomes" id="UP000078348">
    <property type="component" value="Unassembled WGS sequence"/>
</dbReference>
<sequence>MGIITMVATWVCGGYLYGTTQGIMTKGSGLAWTQAPWCYAVCFFFGAIIFADKMRSKEYMTMFDPFSEKLKKWMVALLYLPACLGDVFWIGMALSTLGACLSVLIGVDPVVAILVSAVCSCFLAFIGGMYSVAYTDVVQLVIMFICLFICIPFVATNDAVGDISKNTSDWLGSIAGRDAGIWADSALLMIFGGIPWQVYFQRVLSSRSVKDAKVMSYWSGVGALLCAIPPALMGIYGTTVDWSKYAEVGSMEGKESFALSYIIKYLTPKVVSYLGLGGIAAATLSTADGAYLASATVFTINVYKPLFHPKASEKEITVVARITMIVICVLGTILAITAKSVYELWVLTSDFVYALLFPQLLLVIYCKKVNTYGSLVGFVLGAILRFGGGQVFNLPKFLPYPDWFPFRTFAMIVALVSEYLVSALFYHMIVTKGKKGWDFMGDYKTELSVKPAAAPSPAEAKPVEPAPAAPAAAPAVAAPAVEAKAEEAPKISIKGNDDNRYTFNYVFGPSSTQEEVYNTCVTPLLESAFDGYNATILAYGQTGSGKTYTMGTAGRSMNSGDYGIVPRIIEEVFQKKEAIEGENEGNTVMIRVSFLEIYGDTVRDLLEFDQAASKEVLIRSDEKGGVKIIGHKQIEVNSADELLDVLDNGCLYRATGRTSMNAFSSRSHAIFTIYIDQELALPSEGAEQEEGAEPLKEAKQSKFHFVDLAGSERTGKANTEGKLMKEGININLGLLALGKVISALGDEKKKGTFPPYRESKLTRILMDSLGGNAKTLMITCVSPASDSISETVSSLVYANNAKNIQNKPKVNHDAQSDLIDSLRREIASLKQQLQGRGDVDEGTLEQLARMGLSEREEEKRMKNEEETRLQLEERVKEAESDAVKLGERLREVNRALEEEKNKNAVLTARLEVLAKAAASAGVDVGVGGDSTDSTDSTGIAGGVGVCDVLGEELSPEALKEVDLLAKHKLRIAELEAQLQHKTEQVAELLELSEKQNQRSMADKMKLIDVTSKTKLELELEAVSRIKELLNGKGENEEMEEVNAQMEEVDSTIQEQNKILSQQLDTLVTQIERREKELVEMKKQQTAMENMSKKYEQQLNEMTRKIAELEAEKKRMLHERDELMQQHHRNPAGTTEKMARQQQQLENKLKSKTEEIQVIMSQKRELQRTVEGLRSTSTRISRLTDEIQEMKQQRVSLQRSVEQAQRQHKQELEEKRKEIQQLQRQTRQQTRQITELERSNSKSDSLLRLQMEQTAQLQKQLKDLKVSADVQRREHERYTKEDQKRIGWLEKQLKLQGRKDQQILRLEQRVQQKDQALQRMKELLKQQEQRSRRRVQLHGGRNAENEAIEKYEEEDLADSMAQAATVLREKVTGVEELEKILKDNTFSEEAVTAQLRLLAADEAHAMLCLMYKKLVDYSNELRREQMSVGEKEEAIQELKREVVLEQRRLSVQKIQYERVITQVKEEYEAKLLEIQKEGGDPVNKERIMVMYYKIKKSYQSLLHDYYIMREGRNRYRMLYDTLKELTENGEEGKSAAGVKTMNGATVNKDAFMKLITSAKPSSPGEDSRSTHSDLSGKRLV</sequence>
<evidence type="ECO:0000256" key="9">
    <source>
        <dbReference type="ARBA" id="ARBA00023054"/>
    </source>
</evidence>
<feature type="compositionally biased region" description="Basic and acidic residues" evidence="13">
    <location>
        <begin position="1564"/>
        <end position="1579"/>
    </location>
</feature>
<feature type="coiled-coil region" evidence="12">
    <location>
        <begin position="812"/>
        <end position="916"/>
    </location>
</feature>
<organism evidence="16 17">
    <name type="scientific">Blastocystis sp. subtype 1 (strain ATCC 50177 / NandII)</name>
    <dbReference type="NCBI Taxonomy" id="478820"/>
    <lineage>
        <taxon>Eukaryota</taxon>
        <taxon>Sar</taxon>
        <taxon>Stramenopiles</taxon>
        <taxon>Bigyra</taxon>
        <taxon>Opalozoa</taxon>
        <taxon>Opalinata</taxon>
        <taxon>Blastocystidae</taxon>
        <taxon>Blastocystis</taxon>
    </lineage>
</organism>
<feature type="region of interest" description="Disordered" evidence="13">
    <location>
        <begin position="1556"/>
        <end position="1579"/>
    </location>
</feature>
<feature type="transmembrane region" description="Helical" evidence="14">
    <location>
        <begin position="273"/>
        <end position="298"/>
    </location>
</feature>
<feature type="compositionally biased region" description="Basic and acidic residues" evidence="13">
    <location>
        <begin position="1207"/>
        <end position="1218"/>
    </location>
</feature>
<feature type="transmembrane region" description="Helical" evidence="14">
    <location>
        <begin position="179"/>
        <end position="196"/>
    </location>
</feature>
<evidence type="ECO:0000256" key="1">
    <source>
        <dbReference type="ARBA" id="ARBA00004141"/>
    </source>
</evidence>
<dbReference type="SUPFAM" id="SSF52540">
    <property type="entry name" value="P-loop containing nucleoside triphosphate hydrolases"/>
    <property type="match status" value="1"/>
</dbReference>
<comment type="subcellular location">
    <subcellularLocation>
        <location evidence="2">Cytoplasm</location>
    </subcellularLocation>
    <subcellularLocation>
        <location evidence="1">Membrane</location>
        <topology evidence="1">Multi-pass membrane protein</topology>
    </subcellularLocation>
</comment>
<feature type="transmembrane region" description="Helical" evidence="14">
    <location>
        <begin position="344"/>
        <end position="365"/>
    </location>
</feature>
<dbReference type="Pfam" id="PF00225">
    <property type="entry name" value="Kinesin"/>
    <property type="match status" value="1"/>
</dbReference>
<feature type="transmembrane region" description="Helical" evidence="14">
    <location>
        <begin position="110"/>
        <end position="130"/>
    </location>
</feature>
<feature type="transmembrane region" description="Helical" evidence="14">
    <location>
        <begin position="372"/>
        <end position="392"/>
    </location>
</feature>
<dbReference type="GO" id="GO:0005737">
    <property type="term" value="C:cytoplasm"/>
    <property type="evidence" value="ECO:0007669"/>
    <property type="project" value="UniProtKB-SubCell"/>
</dbReference>
<dbReference type="InterPro" id="IPR027417">
    <property type="entry name" value="P-loop_NTPase"/>
</dbReference>
<dbReference type="InterPro" id="IPR001752">
    <property type="entry name" value="Kinesin_motor_dom"/>
</dbReference>
<name>A0A196S7R5_BLAHN</name>
<dbReference type="Gene3D" id="3.40.850.10">
    <property type="entry name" value="Kinesin motor domain"/>
    <property type="match status" value="1"/>
</dbReference>
<keyword evidence="17" id="KW-1185">Reference proteome</keyword>
<feature type="binding site" evidence="11">
    <location>
        <begin position="540"/>
        <end position="547"/>
    </location>
    <ligand>
        <name>ATP</name>
        <dbReference type="ChEBI" id="CHEBI:30616"/>
    </ligand>
</feature>
<evidence type="ECO:0000313" key="16">
    <source>
        <dbReference type="EMBL" id="OAO12034.1"/>
    </source>
</evidence>
<evidence type="ECO:0000256" key="6">
    <source>
        <dbReference type="ARBA" id="ARBA00022741"/>
    </source>
</evidence>
<evidence type="ECO:0000256" key="7">
    <source>
        <dbReference type="ARBA" id="ARBA00022840"/>
    </source>
</evidence>
<dbReference type="GO" id="GO:0007018">
    <property type="term" value="P:microtubule-based movement"/>
    <property type="evidence" value="ECO:0007669"/>
    <property type="project" value="InterPro"/>
</dbReference>
<evidence type="ECO:0000256" key="14">
    <source>
        <dbReference type="SAM" id="Phobius"/>
    </source>
</evidence>
<feature type="coiled-coil region" evidence="12">
    <location>
        <begin position="1420"/>
        <end position="1454"/>
    </location>
</feature>
<dbReference type="GO" id="GO:0022857">
    <property type="term" value="F:transmembrane transporter activity"/>
    <property type="evidence" value="ECO:0007669"/>
    <property type="project" value="InterPro"/>
</dbReference>
<evidence type="ECO:0000256" key="11">
    <source>
        <dbReference type="PROSITE-ProRule" id="PRU00283"/>
    </source>
</evidence>
<dbReference type="STRING" id="478820.A0A196S7R5"/>
<dbReference type="GO" id="GO:0005875">
    <property type="term" value="C:microtubule associated complex"/>
    <property type="evidence" value="ECO:0007669"/>
    <property type="project" value="TreeGrafter"/>
</dbReference>
<feature type="compositionally biased region" description="Low complexity" evidence="13">
    <location>
        <begin position="1219"/>
        <end position="1232"/>
    </location>
</feature>
<keyword evidence="8 14" id="KW-1133">Transmembrane helix</keyword>
<accession>A0A196S7R5</accession>
<evidence type="ECO:0000313" key="17">
    <source>
        <dbReference type="Proteomes" id="UP000078348"/>
    </source>
</evidence>